<reference evidence="4 5" key="1">
    <citation type="journal article" date="2024" name="Int. J. Syst. Evol. Microbiol.">
        <title>Virgibacillus tibetensis sp. nov., isolated from salt lake on the Tibetan Plateau of China.</title>
        <authorList>
            <person name="Phurbu D."/>
            <person name="Liu Z.-X."/>
            <person name="Wang R."/>
            <person name="Zheng Y.-Y."/>
            <person name="Liu H.-C."/>
            <person name="Zhou Y.-G."/>
            <person name="Yu Y.-J."/>
            <person name="Li A.-H."/>
        </authorList>
    </citation>
    <scope>NUCLEOTIDE SEQUENCE [LARGE SCALE GENOMIC DNA]</scope>
    <source>
        <strain evidence="4 5">C22-A2</strain>
    </source>
</reference>
<dbReference type="RefSeq" id="WP_327608410.1">
    <property type="nucleotide sequence ID" value="NZ_JARZFX010000008.1"/>
</dbReference>
<dbReference type="PROSITE" id="PS50893">
    <property type="entry name" value="ABC_TRANSPORTER_2"/>
    <property type="match status" value="1"/>
</dbReference>
<dbReference type="InterPro" id="IPR003593">
    <property type="entry name" value="AAA+_ATPase"/>
</dbReference>
<dbReference type="SMART" id="SM00382">
    <property type="entry name" value="AAA"/>
    <property type="match status" value="1"/>
</dbReference>
<dbReference type="SUPFAM" id="SSF52540">
    <property type="entry name" value="P-loop containing nucleoside triphosphate hydrolases"/>
    <property type="match status" value="1"/>
</dbReference>
<keyword evidence="1" id="KW-0547">Nucleotide-binding</keyword>
<proteinExistence type="predicted"/>
<dbReference type="Pfam" id="PF00005">
    <property type="entry name" value="ABC_tran"/>
    <property type="match status" value="1"/>
</dbReference>
<name>A0ABU6KJ21_9BACI</name>
<protein>
    <submittedName>
        <fullName evidence="4">ATP-binding cassette domain-containing protein</fullName>
    </submittedName>
</protein>
<evidence type="ECO:0000256" key="1">
    <source>
        <dbReference type="ARBA" id="ARBA00022741"/>
    </source>
</evidence>
<dbReference type="InterPro" id="IPR017871">
    <property type="entry name" value="ABC_transporter-like_CS"/>
</dbReference>
<dbReference type="InterPro" id="IPR003439">
    <property type="entry name" value="ABC_transporter-like_ATP-bd"/>
</dbReference>
<dbReference type="CDD" id="cd03230">
    <property type="entry name" value="ABC_DR_subfamily_A"/>
    <property type="match status" value="1"/>
</dbReference>
<evidence type="ECO:0000313" key="4">
    <source>
        <dbReference type="EMBL" id="MEC5424854.1"/>
    </source>
</evidence>
<dbReference type="InterPro" id="IPR027417">
    <property type="entry name" value="P-loop_NTPase"/>
</dbReference>
<accession>A0ABU6KJ21</accession>
<dbReference type="PROSITE" id="PS00211">
    <property type="entry name" value="ABC_TRANSPORTER_1"/>
    <property type="match status" value="1"/>
</dbReference>
<gene>
    <name evidence="4" type="ORF">QGM71_15315</name>
</gene>
<dbReference type="Proteomes" id="UP001335737">
    <property type="component" value="Unassembled WGS sequence"/>
</dbReference>
<feature type="domain" description="ABC transporter" evidence="3">
    <location>
        <begin position="2"/>
        <end position="231"/>
    </location>
</feature>
<evidence type="ECO:0000313" key="5">
    <source>
        <dbReference type="Proteomes" id="UP001335737"/>
    </source>
</evidence>
<keyword evidence="2 4" id="KW-0067">ATP-binding</keyword>
<keyword evidence="5" id="KW-1185">Reference proteome</keyword>
<evidence type="ECO:0000259" key="3">
    <source>
        <dbReference type="PROSITE" id="PS50893"/>
    </source>
</evidence>
<dbReference type="PANTHER" id="PTHR43158">
    <property type="entry name" value="SKFA PEPTIDE EXPORT ATP-BINDING PROTEIN SKFE"/>
    <property type="match status" value="1"/>
</dbReference>
<dbReference type="EMBL" id="JARZFX010000008">
    <property type="protein sequence ID" value="MEC5424854.1"/>
    <property type="molecule type" value="Genomic_DNA"/>
</dbReference>
<dbReference type="GO" id="GO:0005524">
    <property type="term" value="F:ATP binding"/>
    <property type="evidence" value="ECO:0007669"/>
    <property type="project" value="UniProtKB-KW"/>
</dbReference>
<dbReference type="Gene3D" id="3.40.50.300">
    <property type="entry name" value="P-loop containing nucleotide triphosphate hydrolases"/>
    <property type="match status" value="1"/>
</dbReference>
<organism evidence="4 5">
    <name type="scientific">Virgibacillus tibetensis</name>
    <dbReference type="NCBI Taxonomy" id="3042313"/>
    <lineage>
        <taxon>Bacteria</taxon>
        <taxon>Bacillati</taxon>
        <taxon>Bacillota</taxon>
        <taxon>Bacilli</taxon>
        <taxon>Bacillales</taxon>
        <taxon>Bacillaceae</taxon>
        <taxon>Virgibacillus</taxon>
    </lineage>
</organism>
<dbReference type="PANTHER" id="PTHR43158:SF7">
    <property type="entry name" value="ABC TRANSPORTER, ATP-BINDING PROTEIN"/>
    <property type="match status" value="1"/>
</dbReference>
<sequence>MLKLKNVSVAYKENKVLDNLSLTASKGEIIGLVAPNGTGKTTLFHVMANFLKPDSGNVIFNEKNKYKSEKEELTIHKQLATFPDQSDLFDELSGVDHMKLYANMWKGTTDHIQGIIEELHMTDYVKRKTRTYSLGMRQRLCFAMMAAADTPIMLMDEVMNGLDVANVALISNRLIKMKKEQKLIFVASHLLENLDLYADRVLFLKNGKIIHEQDLNEDNETYLKMALKPEQYQKLKVDYTLPAEHLYIAKHLLCIPVQEMSMTEQSKWIERLLSFKDEELTIGPLGTVEYYEKYYHEKK</sequence>
<evidence type="ECO:0000256" key="2">
    <source>
        <dbReference type="ARBA" id="ARBA00022840"/>
    </source>
</evidence>
<comment type="caution">
    <text evidence="4">The sequence shown here is derived from an EMBL/GenBank/DDBJ whole genome shotgun (WGS) entry which is preliminary data.</text>
</comment>